<keyword evidence="3" id="KW-1185">Reference proteome</keyword>
<accession>A0AAV8QRH1</accession>
<reference evidence="2 3" key="1">
    <citation type="submission" date="2022-12" db="EMBL/GenBank/DDBJ databases">
        <title>Chromosome-scale assembly of the Ensete ventricosum genome.</title>
        <authorList>
            <person name="Dussert Y."/>
            <person name="Stocks J."/>
            <person name="Wendawek A."/>
            <person name="Woldeyes F."/>
            <person name="Nichols R.A."/>
            <person name="Borrell J.S."/>
        </authorList>
    </citation>
    <scope>NUCLEOTIDE SEQUENCE [LARGE SCALE GENOMIC DNA]</scope>
    <source>
        <strain evidence="3">cv. Maze</strain>
        <tissue evidence="2">Seeds</tissue>
    </source>
</reference>
<comment type="caution">
    <text evidence="2">The sequence shown here is derived from an EMBL/GenBank/DDBJ whole genome shotgun (WGS) entry which is preliminary data.</text>
</comment>
<feature type="region of interest" description="Disordered" evidence="1">
    <location>
        <begin position="59"/>
        <end position="83"/>
    </location>
</feature>
<dbReference type="EMBL" id="JAQQAF010000006">
    <property type="protein sequence ID" value="KAJ8479453.1"/>
    <property type="molecule type" value="Genomic_DNA"/>
</dbReference>
<organism evidence="2 3">
    <name type="scientific">Ensete ventricosum</name>
    <name type="common">Abyssinian banana</name>
    <name type="synonym">Musa ensete</name>
    <dbReference type="NCBI Taxonomy" id="4639"/>
    <lineage>
        <taxon>Eukaryota</taxon>
        <taxon>Viridiplantae</taxon>
        <taxon>Streptophyta</taxon>
        <taxon>Embryophyta</taxon>
        <taxon>Tracheophyta</taxon>
        <taxon>Spermatophyta</taxon>
        <taxon>Magnoliopsida</taxon>
        <taxon>Liliopsida</taxon>
        <taxon>Zingiberales</taxon>
        <taxon>Musaceae</taxon>
        <taxon>Ensete</taxon>
    </lineage>
</organism>
<protein>
    <submittedName>
        <fullName evidence="2">Uncharacterized protein</fullName>
    </submittedName>
</protein>
<proteinExistence type="predicted"/>
<sequence length="83" mass="9169">MLPNSPSSSGEYLNKSKGKSNIVGLLNSEGRCFRASTFDCLHFGRVRASVLPRCGRCNNSKEKENEGNRACADASEKRSKREM</sequence>
<gene>
    <name evidence="2" type="ORF">OPV22_023180</name>
</gene>
<dbReference type="AlphaFoldDB" id="A0AAV8QRH1"/>
<evidence type="ECO:0000313" key="2">
    <source>
        <dbReference type="EMBL" id="KAJ8479453.1"/>
    </source>
</evidence>
<evidence type="ECO:0000256" key="1">
    <source>
        <dbReference type="SAM" id="MobiDB-lite"/>
    </source>
</evidence>
<name>A0AAV8QRH1_ENSVE</name>
<evidence type="ECO:0000313" key="3">
    <source>
        <dbReference type="Proteomes" id="UP001222027"/>
    </source>
</evidence>
<dbReference type="Proteomes" id="UP001222027">
    <property type="component" value="Unassembled WGS sequence"/>
</dbReference>
<feature type="compositionally biased region" description="Basic and acidic residues" evidence="1">
    <location>
        <begin position="74"/>
        <end position="83"/>
    </location>
</feature>